<evidence type="ECO:0000313" key="1">
    <source>
        <dbReference type="EMBL" id="KAB1977834.1"/>
    </source>
</evidence>
<dbReference type="Gene3D" id="2.60.40.2880">
    <property type="entry name" value="MmpS1-5, C-terminal soluble domain"/>
    <property type="match status" value="1"/>
</dbReference>
<gene>
    <name evidence="1" type="ORF">F8144_40775</name>
</gene>
<sequence>MLLVLVLLVAGGCVAVIAGISHEVSKTVEVEYAVTGNARNVTIAYSVWNDDGISSRSETAKTLPWRKVVKTKGFMKGGSLLISLSGSGGTATCSVTVDHGTPKTSTASGPSAAATCSGF</sequence>
<comment type="caution">
    <text evidence="1">The sequence shown here is derived from an EMBL/GenBank/DDBJ whole genome shotgun (WGS) entry which is preliminary data.</text>
</comment>
<dbReference type="RefSeq" id="WP_151474478.1">
    <property type="nucleotide sequence ID" value="NZ_WBKG01000057.1"/>
</dbReference>
<accession>A0A7J5D2P1</accession>
<keyword evidence="2" id="KW-1185">Reference proteome</keyword>
<organism evidence="1 2">
    <name type="scientific">Streptomyces triticiradicis</name>
    <dbReference type="NCBI Taxonomy" id="2651189"/>
    <lineage>
        <taxon>Bacteria</taxon>
        <taxon>Bacillati</taxon>
        <taxon>Actinomycetota</taxon>
        <taxon>Actinomycetes</taxon>
        <taxon>Kitasatosporales</taxon>
        <taxon>Streptomycetaceae</taxon>
        <taxon>Streptomyces</taxon>
    </lineage>
</organism>
<dbReference type="EMBL" id="WBKG01000057">
    <property type="protein sequence ID" value="KAB1977834.1"/>
    <property type="molecule type" value="Genomic_DNA"/>
</dbReference>
<dbReference type="InterPro" id="IPR038468">
    <property type="entry name" value="MmpS_C"/>
</dbReference>
<dbReference type="Proteomes" id="UP000442990">
    <property type="component" value="Unassembled WGS sequence"/>
</dbReference>
<evidence type="ECO:0000313" key="2">
    <source>
        <dbReference type="Proteomes" id="UP000442990"/>
    </source>
</evidence>
<protein>
    <submittedName>
        <fullName evidence="1">Uncharacterized protein</fullName>
    </submittedName>
</protein>
<proteinExistence type="predicted"/>
<reference evidence="1 2" key="1">
    <citation type="submission" date="2019-09" db="EMBL/GenBank/DDBJ databases">
        <title>Isolation and identification of active actinomycetes.</title>
        <authorList>
            <person name="Yu Z."/>
            <person name="Han C."/>
            <person name="Yu B."/>
        </authorList>
    </citation>
    <scope>NUCLEOTIDE SEQUENCE [LARGE SCALE GENOMIC DNA]</scope>
    <source>
        <strain evidence="1 2">NEAU-H2</strain>
    </source>
</reference>
<name>A0A7J5D2P1_9ACTN</name>
<dbReference type="AlphaFoldDB" id="A0A7J5D2P1"/>